<feature type="transmembrane region" description="Helical" evidence="1">
    <location>
        <begin position="34"/>
        <end position="57"/>
    </location>
</feature>
<keyword evidence="1" id="KW-1133">Transmembrane helix</keyword>
<keyword evidence="3" id="KW-1185">Reference proteome</keyword>
<dbReference type="AlphaFoldDB" id="A0A841PGH6"/>
<dbReference type="RefSeq" id="WP_184872371.1">
    <property type="nucleotide sequence ID" value="NZ_JACHEF010000002.1"/>
</dbReference>
<dbReference type="EMBL" id="JACHEF010000002">
    <property type="protein sequence ID" value="MBB6409292.1"/>
    <property type="molecule type" value="Genomic_DNA"/>
</dbReference>
<name>A0A841PGH6_9HYPH</name>
<dbReference type="Proteomes" id="UP000556329">
    <property type="component" value="Unassembled WGS sequence"/>
</dbReference>
<evidence type="ECO:0000313" key="2">
    <source>
        <dbReference type="EMBL" id="MBB6409292.1"/>
    </source>
</evidence>
<gene>
    <name evidence="2" type="ORF">HNQ71_001957</name>
</gene>
<comment type="caution">
    <text evidence="2">The sequence shown here is derived from an EMBL/GenBank/DDBJ whole genome shotgun (WGS) entry which is preliminary data.</text>
</comment>
<evidence type="ECO:0008006" key="4">
    <source>
        <dbReference type="Google" id="ProtNLM"/>
    </source>
</evidence>
<organism evidence="2 3">
    <name type="scientific">Mesorhizobium sangaii</name>
    <dbReference type="NCBI Taxonomy" id="505389"/>
    <lineage>
        <taxon>Bacteria</taxon>
        <taxon>Pseudomonadati</taxon>
        <taxon>Pseudomonadota</taxon>
        <taxon>Alphaproteobacteria</taxon>
        <taxon>Hyphomicrobiales</taxon>
        <taxon>Phyllobacteriaceae</taxon>
        <taxon>Mesorhizobium</taxon>
    </lineage>
</organism>
<protein>
    <recommendedName>
        <fullName evidence="4">PH domain-containing protein</fullName>
    </recommendedName>
</protein>
<keyword evidence="1" id="KW-0812">Transmembrane</keyword>
<sequence length="161" mass="18166">MFAASDLFLIPFSLLWCGFAIFWTYTAVTQGAPLFFYAWGGMFVCIGLFFVFGRFLLDAWLRRRVSYAITDKRILITRSAPFSSFRSIDLERLPDVQLNGEKGSRGNLRFGSTATPYFGYPRMTGWLPALDPIPQFLGIEDPSKVLNLIVKAASDLRSAAR</sequence>
<reference evidence="2 3" key="1">
    <citation type="submission" date="2020-08" db="EMBL/GenBank/DDBJ databases">
        <title>Genomic Encyclopedia of Type Strains, Phase IV (KMG-IV): sequencing the most valuable type-strain genomes for metagenomic binning, comparative biology and taxonomic classification.</title>
        <authorList>
            <person name="Goeker M."/>
        </authorList>
    </citation>
    <scope>NUCLEOTIDE SEQUENCE [LARGE SCALE GENOMIC DNA]</scope>
    <source>
        <strain evidence="2 3">DSM 100039</strain>
    </source>
</reference>
<proteinExistence type="predicted"/>
<keyword evidence="1" id="KW-0472">Membrane</keyword>
<feature type="transmembrane region" description="Helical" evidence="1">
    <location>
        <begin position="7"/>
        <end position="28"/>
    </location>
</feature>
<evidence type="ECO:0000256" key="1">
    <source>
        <dbReference type="SAM" id="Phobius"/>
    </source>
</evidence>
<accession>A0A841PGH6</accession>
<evidence type="ECO:0000313" key="3">
    <source>
        <dbReference type="Proteomes" id="UP000556329"/>
    </source>
</evidence>